<dbReference type="InterPro" id="IPR040221">
    <property type="entry name" value="CDCA7/CDA7L"/>
</dbReference>
<dbReference type="PANTHER" id="PTHR31169:SF8">
    <property type="entry name" value="ZINC-FINGER DOMAIN OF MONOAMINE-OXIDASE A REPRESSOR R1 PROTEIN"/>
    <property type="match status" value="1"/>
</dbReference>
<sequence>MGRRQRRKKRGQSPTGILAHKAKASGLSSVSELLEVEGHDTFSYQKKKPKLENISNGDVVAKDSNKAAGKIKKALNKIKSGFPKAKLEDAFVEDVVANESNKATSKTKKVLNKTKTGFPRAKPEDVSIEDVAKENNKVTGKLKKALNKTKNGFPKAKPEAASVEAVAKENNKAAGKIKKAKTTNKMKEEEIQIEAKLPNGISLTNVSGIDIPTEETGNVLQFLEFCSAFGKVLDYWLINLSYALDLKQGHAKSIVATVFGSGRNTRRQQYCSVIPMMIQLMELISHDRDMSLSLSATDSTWRMFPMEVEVAALTDYIYVVAKENSKGAGKIKKALNKIKTGFPKAKLEDAFVEDAVAKENNKATSKIKKVLNKTKTGVPKAKSEDASIEDVAKENNKVTGKLKKALNKTKNGFPKAKPEAALVEGIDIPTEETGNVLQFLEFCSAFGKALDLKQGHAKSIVATVFGSGRNTRRQQYCSVIPMMIQLMELISHDRDMSLSLSATDSTWFSSLGECLLQSGVLSDVFPPETFKSGVSEYKKMDASARLKLLNFLCDESLSTLKMRNFIENESKESDTKEREAKEKAAAAKEKEKQLRQKMQGDLVKAHMEKNGAPLSIEEHHKVLAQIKAEAKEAYGEMLKATSRKRQRCDAVRTDPILLNDDGLALWKLKCFEEEPKFLLQDVGGTFDDLSPHEKWLAFKPEQKQEIEKYISAN</sequence>
<feature type="compositionally biased region" description="Basic residues" evidence="3">
    <location>
        <begin position="1"/>
        <end position="11"/>
    </location>
</feature>
<dbReference type="PANTHER" id="PTHR31169">
    <property type="entry name" value="OS05G0300700 PROTEIN"/>
    <property type="match status" value="1"/>
</dbReference>
<gene>
    <name evidence="5" type="ORF">F2Q70_00045029</name>
</gene>
<dbReference type="InterPro" id="IPR028942">
    <property type="entry name" value="WHIM1_dom"/>
</dbReference>
<dbReference type="AlphaFoldDB" id="A0A8S9KHJ7"/>
<dbReference type="InterPro" id="IPR018501">
    <property type="entry name" value="DDT_dom"/>
</dbReference>
<dbReference type="GO" id="GO:0006355">
    <property type="term" value="P:regulation of DNA-templated transcription"/>
    <property type="evidence" value="ECO:0007669"/>
    <property type="project" value="InterPro"/>
</dbReference>
<proteinExistence type="predicted"/>
<comment type="subcellular location">
    <subcellularLocation>
        <location evidence="1">Nucleus</location>
    </subcellularLocation>
</comment>
<dbReference type="PROSITE" id="PS50827">
    <property type="entry name" value="DDT"/>
    <property type="match status" value="1"/>
</dbReference>
<keyword evidence="2" id="KW-0539">Nucleus</keyword>
<feature type="domain" description="DDT" evidence="4">
    <location>
        <begin position="430"/>
        <end position="496"/>
    </location>
</feature>
<protein>
    <recommendedName>
        <fullName evidence="4">DDT domain-containing protein</fullName>
    </recommendedName>
</protein>
<evidence type="ECO:0000256" key="2">
    <source>
        <dbReference type="ARBA" id="ARBA00023242"/>
    </source>
</evidence>
<dbReference type="EMBL" id="QGKY02000164">
    <property type="protein sequence ID" value="KAF2593472.1"/>
    <property type="molecule type" value="Genomic_DNA"/>
</dbReference>
<evidence type="ECO:0000313" key="5">
    <source>
        <dbReference type="EMBL" id="KAF2593472.1"/>
    </source>
</evidence>
<evidence type="ECO:0000259" key="4">
    <source>
        <dbReference type="PROSITE" id="PS50827"/>
    </source>
</evidence>
<organism evidence="5">
    <name type="scientific">Brassica cretica</name>
    <name type="common">Mustard</name>
    <dbReference type="NCBI Taxonomy" id="69181"/>
    <lineage>
        <taxon>Eukaryota</taxon>
        <taxon>Viridiplantae</taxon>
        <taxon>Streptophyta</taxon>
        <taxon>Embryophyta</taxon>
        <taxon>Tracheophyta</taxon>
        <taxon>Spermatophyta</taxon>
        <taxon>Magnoliopsida</taxon>
        <taxon>eudicotyledons</taxon>
        <taxon>Gunneridae</taxon>
        <taxon>Pentapetalae</taxon>
        <taxon>rosids</taxon>
        <taxon>malvids</taxon>
        <taxon>Brassicales</taxon>
        <taxon>Brassicaceae</taxon>
        <taxon>Brassiceae</taxon>
        <taxon>Brassica</taxon>
    </lineage>
</organism>
<feature type="non-terminal residue" evidence="5">
    <location>
        <position position="1"/>
    </location>
</feature>
<reference evidence="5" key="1">
    <citation type="submission" date="2019-12" db="EMBL/GenBank/DDBJ databases">
        <title>Genome sequencing and annotation of Brassica cretica.</title>
        <authorList>
            <person name="Studholme D.J."/>
            <person name="Sarris P.F."/>
        </authorList>
    </citation>
    <scope>NUCLEOTIDE SEQUENCE</scope>
    <source>
        <strain evidence="5">PFS-102/07</strain>
        <tissue evidence="5">Leaf</tissue>
    </source>
</reference>
<evidence type="ECO:0000256" key="1">
    <source>
        <dbReference type="ARBA" id="ARBA00004123"/>
    </source>
</evidence>
<feature type="region of interest" description="Disordered" evidence="3">
    <location>
        <begin position="569"/>
        <end position="590"/>
    </location>
</feature>
<feature type="region of interest" description="Disordered" evidence="3">
    <location>
        <begin position="1"/>
        <end position="22"/>
    </location>
</feature>
<name>A0A8S9KHJ7_BRACR</name>
<evidence type="ECO:0000256" key="3">
    <source>
        <dbReference type="SAM" id="MobiDB-lite"/>
    </source>
</evidence>
<accession>A0A8S9KHJ7</accession>
<dbReference type="Pfam" id="PF15612">
    <property type="entry name" value="WHIM1"/>
    <property type="match status" value="1"/>
</dbReference>
<comment type="caution">
    <text evidence="5">The sequence shown here is derived from an EMBL/GenBank/DDBJ whole genome shotgun (WGS) entry which is preliminary data.</text>
</comment>
<dbReference type="SMART" id="SM00571">
    <property type="entry name" value="DDT"/>
    <property type="match status" value="2"/>
</dbReference>
<dbReference type="GO" id="GO:0005634">
    <property type="term" value="C:nucleus"/>
    <property type="evidence" value="ECO:0007669"/>
    <property type="project" value="UniProtKB-SubCell"/>
</dbReference>